<dbReference type="GO" id="GO:0000467">
    <property type="term" value="P:exonucleolytic trimming to generate mature 3'-end of 5.8S rRNA from tricistronic rRNA transcript (SSU-rRNA, 5.8S rRNA, LSU-rRNA)"/>
    <property type="evidence" value="ECO:0007669"/>
    <property type="project" value="InterPro"/>
</dbReference>
<dbReference type="InterPro" id="IPR036345">
    <property type="entry name" value="ExoRNase_PH_dom2_sf"/>
</dbReference>
<keyword evidence="2" id="KW-0539">Nucleus</keyword>
<dbReference type="InterPro" id="IPR036397">
    <property type="entry name" value="RNaseH_sf"/>
</dbReference>
<dbReference type="InterPro" id="IPR045092">
    <property type="entry name" value="Rrp6-like"/>
</dbReference>
<keyword evidence="6" id="KW-1185">Reference proteome</keyword>
<dbReference type="EMBL" id="KN716531">
    <property type="protein sequence ID" value="KJH43719.1"/>
    <property type="molecule type" value="Genomic_DNA"/>
</dbReference>
<dbReference type="InterPro" id="IPR027408">
    <property type="entry name" value="PNPase/RNase_PH_dom_sf"/>
</dbReference>
<proteinExistence type="inferred from homology"/>
<dbReference type="FunFam" id="1.10.150.80:FF:000001">
    <property type="entry name" value="Putative exosome component 10"/>
    <property type="match status" value="1"/>
</dbReference>
<dbReference type="GO" id="GO:0000175">
    <property type="term" value="F:3'-5'-RNA exonuclease activity"/>
    <property type="evidence" value="ECO:0007669"/>
    <property type="project" value="InterPro"/>
</dbReference>
<dbReference type="InterPro" id="IPR044876">
    <property type="entry name" value="HRDC_dom_sf"/>
</dbReference>
<dbReference type="InterPro" id="IPR010997">
    <property type="entry name" value="HRDC-like_sf"/>
</dbReference>
<dbReference type="STRING" id="29172.A0A0D8XIW7"/>
<evidence type="ECO:0000259" key="4">
    <source>
        <dbReference type="PROSITE" id="PS50967"/>
    </source>
</evidence>
<dbReference type="GO" id="GO:0005730">
    <property type="term" value="C:nucleolus"/>
    <property type="evidence" value="ECO:0007669"/>
    <property type="project" value="TreeGrafter"/>
</dbReference>
<dbReference type="Proteomes" id="UP000053766">
    <property type="component" value="Unassembled WGS sequence"/>
</dbReference>
<dbReference type="GO" id="GO:0071036">
    <property type="term" value="P:nuclear polyadenylation-dependent snoRNA catabolic process"/>
    <property type="evidence" value="ECO:0007669"/>
    <property type="project" value="TreeGrafter"/>
</dbReference>
<feature type="domain" description="HRDC" evidence="4">
    <location>
        <begin position="68"/>
        <end position="148"/>
    </location>
</feature>
<dbReference type="GO" id="GO:0071039">
    <property type="term" value="P:nuclear polyadenylation-dependent CUT catabolic process"/>
    <property type="evidence" value="ECO:0007669"/>
    <property type="project" value="TreeGrafter"/>
</dbReference>
<dbReference type="SUPFAM" id="SSF53098">
    <property type="entry name" value="Ribonuclease H-like"/>
    <property type="match status" value="1"/>
</dbReference>
<dbReference type="Gene3D" id="1.10.150.80">
    <property type="entry name" value="HRDC domain"/>
    <property type="match status" value="1"/>
</dbReference>
<dbReference type="SUPFAM" id="SSF54211">
    <property type="entry name" value="Ribosomal protein S5 domain 2-like"/>
    <property type="match status" value="1"/>
</dbReference>
<accession>A0A0D8XIW7</accession>
<dbReference type="GO" id="GO:0071038">
    <property type="term" value="P:TRAMP-dependent tRNA surveillance pathway"/>
    <property type="evidence" value="ECO:0007669"/>
    <property type="project" value="TreeGrafter"/>
</dbReference>
<name>A0A0D8XIW7_DICVI</name>
<dbReference type="InterPro" id="IPR001247">
    <property type="entry name" value="ExoRNase_PH_dom1"/>
</dbReference>
<evidence type="ECO:0000313" key="6">
    <source>
        <dbReference type="Proteomes" id="UP000053766"/>
    </source>
</evidence>
<dbReference type="InterPro" id="IPR002121">
    <property type="entry name" value="HRDC_dom"/>
</dbReference>
<reference evidence="5 6" key="1">
    <citation type="submission" date="2013-11" db="EMBL/GenBank/DDBJ databases">
        <title>Draft genome of the bovine lungworm Dictyocaulus viviparus.</title>
        <authorList>
            <person name="Mitreva M."/>
        </authorList>
    </citation>
    <scope>NUCLEOTIDE SEQUENCE [LARGE SCALE GENOMIC DNA]</scope>
    <source>
        <strain evidence="5 6">HannoverDv2000</strain>
    </source>
</reference>
<dbReference type="OrthoDB" id="27298at2759"/>
<dbReference type="CDD" id="cd11372">
    <property type="entry name" value="RNase_PH_RRP46"/>
    <property type="match status" value="1"/>
</dbReference>
<dbReference type="PANTHER" id="PTHR12124:SF47">
    <property type="entry name" value="EXOSOME COMPONENT 10"/>
    <property type="match status" value="1"/>
</dbReference>
<evidence type="ECO:0000256" key="3">
    <source>
        <dbReference type="ARBA" id="ARBA00043957"/>
    </source>
</evidence>
<dbReference type="Pfam" id="PF01138">
    <property type="entry name" value="RNase_PH"/>
    <property type="match status" value="1"/>
</dbReference>
<dbReference type="SMART" id="SM00341">
    <property type="entry name" value="HRDC"/>
    <property type="match status" value="1"/>
</dbReference>
<evidence type="ECO:0000256" key="1">
    <source>
        <dbReference type="ARBA" id="ARBA00004123"/>
    </source>
</evidence>
<dbReference type="GO" id="GO:0071037">
    <property type="term" value="P:nuclear polyadenylation-dependent snRNA catabolic process"/>
    <property type="evidence" value="ECO:0007669"/>
    <property type="project" value="TreeGrafter"/>
</dbReference>
<protein>
    <submittedName>
        <fullName evidence="5">HRDC domain protein</fullName>
    </submittedName>
</protein>
<dbReference type="GO" id="GO:0071044">
    <property type="term" value="P:histone mRNA catabolic process"/>
    <property type="evidence" value="ECO:0007669"/>
    <property type="project" value="TreeGrafter"/>
</dbReference>
<dbReference type="PROSITE" id="PS50967">
    <property type="entry name" value="HRDC"/>
    <property type="match status" value="1"/>
</dbReference>
<evidence type="ECO:0000313" key="5">
    <source>
        <dbReference type="EMBL" id="KJH43719.1"/>
    </source>
</evidence>
<dbReference type="Gene3D" id="3.30.230.70">
    <property type="entry name" value="GHMP Kinase, N-terminal domain"/>
    <property type="match status" value="1"/>
</dbReference>
<sequence length="732" mass="84130">MIAYARSDTHYLLYCYDCLREDLIRKESAFQNLLQVVYCESALICLRVYRKPIFDKEGYRGLERRRINNRQDAAMRVLWHWRDRVAREEDESVQYVLPNHMLVTIAESLPREHQGILRCCNPVPPLVRECVHEIQKMIFKCRDLPLIECNNETIDDMYDELLRRRKTRGKYTKGNVLIICPLDFSQTEFDEELGNQLLLPTVDDSSAIIERSPTHTLLSVLDSAALIENDFTVDCDTYKVVDKFFSMSLYQNSTINKYTMNKIFKRLQSTGTPYESYTIATNQARKKVVEEKSDHGGDPLSSAIHQKLYTHHDVPVERHTTTSENLDANEGDIKVSDCVGSKYVPSFTDCQILTRRKMKQARRMVRSTYVDLKGPLYFYTTVKVSMFPLTCLRVKVHLKALNELKKWRRFRQGPNDCLPHNLIRKYLNLMNELCICYAMLGQSDASDSSFDPFNHKFRLENKKNFRHRPRGGHHKMTTMSIVIRLLMSTTCLRVMRCELGYLHRMDGSCSYSQGRTLIWASCLGPGDVHSARREDEHMRLDVSFRQLSGDCQYHELNNIIRTTLESVLDLKMFPRTGLTVLSINIGMIFLKMFRIYLDNFHELKVTAHVLQNDGSIGGAALTAVGLSILDSGISVKAPFCGVEVCQVDGKMILDANSKMQTKAEATWLFAFIRTCDDDAEVVASDSTGPFKMEAFASALSLARMGAKQIFSFYKEMIERKLSVDILPCTLQS</sequence>
<dbReference type="PANTHER" id="PTHR12124">
    <property type="entry name" value="POLYMYOSITIS/SCLERODERMA AUTOANTIGEN-RELATED"/>
    <property type="match status" value="1"/>
</dbReference>
<dbReference type="InterPro" id="IPR012337">
    <property type="entry name" value="RNaseH-like_sf"/>
</dbReference>
<dbReference type="GO" id="GO:0003727">
    <property type="term" value="F:single-stranded RNA binding"/>
    <property type="evidence" value="ECO:0007669"/>
    <property type="project" value="TreeGrafter"/>
</dbReference>
<dbReference type="GO" id="GO:0071040">
    <property type="term" value="P:nuclear polyadenylation-dependent antisense transcript catabolic process"/>
    <property type="evidence" value="ECO:0007669"/>
    <property type="project" value="TreeGrafter"/>
</dbReference>
<comment type="similarity">
    <text evidence="3">Belongs to the exosome component 10/RRP6 family.</text>
</comment>
<dbReference type="GO" id="GO:0071035">
    <property type="term" value="P:nuclear polyadenylation-dependent rRNA catabolic process"/>
    <property type="evidence" value="ECO:0007669"/>
    <property type="project" value="TreeGrafter"/>
</dbReference>
<dbReference type="AlphaFoldDB" id="A0A0D8XIW7"/>
<dbReference type="GO" id="GO:0000176">
    <property type="term" value="C:nuclear exosome (RNase complex)"/>
    <property type="evidence" value="ECO:0007669"/>
    <property type="project" value="TreeGrafter"/>
</dbReference>
<comment type="subcellular location">
    <subcellularLocation>
        <location evidence="1">Nucleus</location>
    </subcellularLocation>
</comment>
<organism evidence="5 6">
    <name type="scientific">Dictyocaulus viviparus</name>
    <name type="common">Bovine lungworm</name>
    <dbReference type="NCBI Taxonomy" id="29172"/>
    <lineage>
        <taxon>Eukaryota</taxon>
        <taxon>Metazoa</taxon>
        <taxon>Ecdysozoa</taxon>
        <taxon>Nematoda</taxon>
        <taxon>Chromadorea</taxon>
        <taxon>Rhabditida</taxon>
        <taxon>Rhabditina</taxon>
        <taxon>Rhabditomorpha</taxon>
        <taxon>Strongyloidea</taxon>
        <taxon>Metastrongylidae</taxon>
        <taxon>Dictyocaulus</taxon>
    </lineage>
</organism>
<dbReference type="Gene3D" id="3.30.420.10">
    <property type="entry name" value="Ribonuclease H-like superfamily/Ribonuclease H"/>
    <property type="match status" value="1"/>
</dbReference>
<gene>
    <name evidence="5" type="ORF">DICVIV_10255</name>
</gene>
<reference evidence="6" key="2">
    <citation type="journal article" date="2016" name="Sci. Rep.">
        <title>Dictyocaulus viviparus genome, variome and transcriptome elucidate lungworm biology and support future intervention.</title>
        <authorList>
            <person name="McNulty S.N."/>
            <person name="Strube C."/>
            <person name="Rosa B.A."/>
            <person name="Martin J.C."/>
            <person name="Tyagi R."/>
            <person name="Choi Y.J."/>
            <person name="Wang Q."/>
            <person name="Hallsworth Pepin K."/>
            <person name="Zhang X."/>
            <person name="Ozersky P."/>
            <person name="Wilson R.K."/>
            <person name="Sternberg P.W."/>
            <person name="Gasser R.B."/>
            <person name="Mitreva M."/>
        </authorList>
    </citation>
    <scope>NUCLEOTIDE SEQUENCE [LARGE SCALE GENOMIC DNA]</scope>
    <source>
        <strain evidence="6">HannoverDv2000</strain>
    </source>
</reference>
<dbReference type="GO" id="GO:0071051">
    <property type="term" value="P:poly(A)-dependent snoRNA 3'-end processing"/>
    <property type="evidence" value="ECO:0007669"/>
    <property type="project" value="TreeGrafter"/>
</dbReference>
<dbReference type="SUPFAM" id="SSF55666">
    <property type="entry name" value="Ribonuclease PH domain 2-like"/>
    <property type="match status" value="1"/>
</dbReference>
<dbReference type="SUPFAM" id="SSF47819">
    <property type="entry name" value="HRDC-like"/>
    <property type="match status" value="1"/>
</dbReference>
<dbReference type="InterPro" id="IPR020568">
    <property type="entry name" value="Ribosomal_Su5_D2-typ_SF"/>
</dbReference>
<dbReference type="GO" id="GO:0000166">
    <property type="term" value="F:nucleotide binding"/>
    <property type="evidence" value="ECO:0007669"/>
    <property type="project" value="InterPro"/>
</dbReference>
<dbReference type="Pfam" id="PF00570">
    <property type="entry name" value="HRDC"/>
    <property type="match status" value="1"/>
</dbReference>
<evidence type="ECO:0000256" key="2">
    <source>
        <dbReference type="ARBA" id="ARBA00023242"/>
    </source>
</evidence>